<comment type="caution">
    <text evidence="4">The sequence shown here is derived from an EMBL/GenBank/DDBJ whole genome shotgun (WGS) entry which is preliminary data.</text>
</comment>
<feature type="domain" description="DUF11" evidence="2">
    <location>
        <begin position="116"/>
        <end position="220"/>
    </location>
</feature>
<feature type="region of interest" description="Disordered" evidence="1">
    <location>
        <begin position="52"/>
        <end position="107"/>
    </location>
</feature>
<dbReference type="InterPro" id="IPR047589">
    <property type="entry name" value="DUF11_rpt"/>
</dbReference>
<dbReference type="EMBL" id="VIFK01000193">
    <property type="protein sequence ID" value="TQE98483.1"/>
    <property type="molecule type" value="Genomic_DNA"/>
</dbReference>
<sequence>LLGLTDVAVTPGDLAPGESAELLGQTYVITAADIAAGQVENTAEAAGAPVATAADGTPDAGTPLVDGTGAPLADATDTSDTGTEPALDADGNPVTIADPATDGGVDDPTILGLPGDLILTKTVNRSSVVVGDVVTYTLTIQNGSTGALANIDIVDTLPTGFVYRASTAVIDEVAREPEIAGQALTWPGVVVGAAETITVTYDVYVGNSAGPGDHVNRAQGFDALTGAPRTDEATATVRIEAEPVFQCSTVIGRVFDDVNHDGYFNEEPQEDRMAITDQTYYGGKGGKWFEPEPSEPRQEVGLPGVRLVTPNGTAITTDEHGRFSLACADLPRDIGANFMLKIDDRTLPVGYRMTTENPRVVRLTPGMLTKMNFGASMFPVARVDLSARAFTNDGEMRPELRAGLQSLVNQIAATPSVVRLGYQAASGEADRAARSRMRRVEREIRRLWSDTGRYALTVERVIERAPQASSQ</sequence>
<dbReference type="InterPro" id="IPR055354">
    <property type="entry name" value="DUF7507"/>
</dbReference>
<evidence type="ECO:0000259" key="2">
    <source>
        <dbReference type="Pfam" id="PF01345"/>
    </source>
</evidence>
<name>A0A540VQR7_9GAMM</name>
<reference evidence="4 5" key="1">
    <citation type="submission" date="2019-06" db="EMBL/GenBank/DDBJ databases">
        <title>Metagenome assembled Genome of Spiribacter salinus SL48-SHIP from the microbial mat of Salt Lake 48 (Novosibirsk region, Russia).</title>
        <authorList>
            <person name="Shipova A."/>
            <person name="Rozanov A.S."/>
            <person name="Bryanskaya A.V."/>
            <person name="Peltek S.E."/>
        </authorList>
    </citation>
    <scope>NUCLEOTIDE SEQUENCE [LARGE SCALE GENOMIC DNA]</scope>
    <source>
        <strain evidence="4">SL48-SHIP-2</strain>
    </source>
</reference>
<dbReference type="AlphaFoldDB" id="A0A540VQR7"/>
<evidence type="ECO:0000313" key="5">
    <source>
        <dbReference type="Proteomes" id="UP000315400"/>
    </source>
</evidence>
<accession>A0A540VQR7</accession>
<gene>
    <name evidence="4" type="ORF">FKY71_13610</name>
</gene>
<feature type="non-terminal residue" evidence="4">
    <location>
        <position position="1"/>
    </location>
</feature>
<dbReference type="Pfam" id="PF24346">
    <property type="entry name" value="DUF7507"/>
    <property type="match status" value="1"/>
</dbReference>
<evidence type="ECO:0000313" key="4">
    <source>
        <dbReference type="EMBL" id="TQE98483.1"/>
    </source>
</evidence>
<organism evidence="4 5">
    <name type="scientific">Spiribacter salinus</name>
    <dbReference type="NCBI Taxonomy" id="1335746"/>
    <lineage>
        <taxon>Bacteria</taxon>
        <taxon>Pseudomonadati</taxon>
        <taxon>Pseudomonadota</taxon>
        <taxon>Gammaproteobacteria</taxon>
        <taxon>Chromatiales</taxon>
        <taxon>Ectothiorhodospiraceae</taxon>
        <taxon>Spiribacter</taxon>
    </lineage>
</organism>
<dbReference type="InterPro" id="IPR051172">
    <property type="entry name" value="Chlamydia_OmcB"/>
</dbReference>
<dbReference type="Proteomes" id="UP000315400">
    <property type="component" value="Unassembled WGS sequence"/>
</dbReference>
<evidence type="ECO:0000259" key="3">
    <source>
        <dbReference type="Pfam" id="PF24346"/>
    </source>
</evidence>
<proteinExistence type="predicted"/>
<feature type="domain" description="DUF7507" evidence="3">
    <location>
        <begin position="9"/>
        <end position="51"/>
    </location>
</feature>
<dbReference type="Pfam" id="PF01345">
    <property type="entry name" value="DUF11"/>
    <property type="match status" value="1"/>
</dbReference>
<dbReference type="PANTHER" id="PTHR34819">
    <property type="entry name" value="LARGE CYSTEINE-RICH PERIPLASMIC PROTEIN OMCB"/>
    <property type="match status" value="1"/>
</dbReference>
<protein>
    <submittedName>
        <fullName evidence="4">DUF11 domain-containing protein</fullName>
    </submittedName>
</protein>
<feature type="compositionally biased region" description="Low complexity" evidence="1">
    <location>
        <begin position="52"/>
        <end position="63"/>
    </location>
</feature>
<evidence type="ECO:0000256" key="1">
    <source>
        <dbReference type="SAM" id="MobiDB-lite"/>
    </source>
</evidence>
<dbReference type="NCBIfam" id="TIGR01451">
    <property type="entry name" value="B_ant_repeat"/>
    <property type="match status" value="1"/>
</dbReference>
<dbReference type="InterPro" id="IPR001434">
    <property type="entry name" value="OmcB-like_DUF11"/>
</dbReference>